<dbReference type="OrthoDB" id="417988at2"/>
<evidence type="ECO:0000259" key="1">
    <source>
        <dbReference type="Pfam" id="PF01926"/>
    </source>
</evidence>
<sequence length="448" mass="50962">MTNADDEPKETNAAQAESWYQKLPGFWQDLASDEPKETNAAQAESWYQKLPGFWQDLARQVLSPSVESEENEQILHDLNQKLPIPVIWLLGKTQSGKSSIISALTGREDAEIGQGFKACTRTAQLYEFPSSQDCLLKFLDTRGLGEVAYNPAEDLLQFQEQAHILMVVLRAMDHNQDEVLTALREIRKIHSQWPVVVVQTTLHEAYPDADFEHLQPYPFNDVLDNPLIPDDLCRSLQMQRKWFEGQDGISFVVVDLTHEEENYYPANYGAEALWDVLLDDALPQGMQNIFHLLRDARKNQYATTAHPHIISYALMTAAAEAVPIPMISVPVVLSIQTKMFQSLASIYEQEFTYERFAEIAALLGSSYLLRLGGRQLLKLIPIYGQAVTAVYSGATTYALGHMLCQYFEDLSQGKVMSQAEFEQKFANDLERGKQFIKDMWKQDQEKKK</sequence>
<dbReference type="Proteomes" id="UP000236724">
    <property type="component" value="Unassembled WGS sequence"/>
</dbReference>
<gene>
    <name evidence="2" type="ORF">MBHS_01699</name>
</gene>
<dbReference type="InterPro" id="IPR027417">
    <property type="entry name" value="P-loop_NTPase"/>
</dbReference>
<organism evidence="2 3">
    <name type="scientific">Candidatus Venteria ishoeyi</name>
    <dbReference type="NCBI Taxonomy" id="1899563"/>
    <lineage>
        <taxon>Bacteria</taxon>
        <taxon>Pseudomonadati</taxon>
        <taxon>Pseudomonadota</taxon>
        <taxon>Gammaproteobacteria</taxon>
        <taxon>Thiotrichales</taxon>
        <taxon>Thiotrichaceae</taxon>
        <taxon>Venteria</taxon>
    </lineage>
</organism>
<dbReference type="AlphaFoldDB" id="A0A1H6F9Z2"/>
<dbReference type="InterPro" id="IPR006073">
    <property type="entry name" value="GTP-bd"/>
</dbReference>
<protein>
    <submittedName>
        <fullName evidence="2">Miro-like protein</fullName>
    </submittedName>
</protein>
<dbReference type="Pfam" id="PF01926">
    <property type="entry name" value="MMR_HSR1"/>
    <property type="match status" value="1"/>
</dbReference>
<evidence type="ECO:0000313" key="3">
    <source>
        <dbReference type="Proteomes" id="UP000236724"/>
    </source>
</evidence>
<feature type="domain" description="G" evidence="1">
    <location>
        <begin position="87"/>
        <end position="198"/>
    </location>
</feature>
<evidence type="ECO:0000313" key="2">
    <source>
        <dbReference type="EMBL" id="SEH05844.1"/>
    </source>
</evidence>
<accession>A0A1H6F9Z2</accession>
<reference evidence="2 3" key="1">
    <citation type="submission" date="2016-10" db="EMBL/GenBank/DDBJ databases">
        <authorList>
            <person name="de Groot N.N."/>
        </authorList>
    </citation>
    <scope>NUCLEOTIDE SEQUENCE [LARGE SCALE GENOMIC DNA]</scope>
    <source>
        <strain evidence="2">MBHS1</strain>
    </source>
</reference>
<keyword evidence="3" id="KW-1185">Reference proteome</keyword>
<name>A0A1H6F9Z2_9GAMM</name>
<dbReference type="GO" id="GO:0005525">
    <property type="term" value="F:GTP binding"/>
    <property type="evidence" value="ECO:0007669"/>
    <property type="project" value="InterPro"/>
</dbReference>
<dbReference type="EMBL" id="FMSV02000394">
    <property type="protein sequence ID" value="SEH05844.1"/>
    <property type="molecule type" value="Genomic_DNA"/>
</dbReference>
<dbReference type="RefSeq" id="WP_103919710.1">
    <property type="nucleotide sequence ID" value="NZ_FMSV02000394.1"/>
</dbReference>
<dbReference type="SUPFAM" id="SSF52540">
    <property type="entry name" value="P-loop containing nucleoside triphosphate hydrolases"/>
    <property type="match status" value="1"/>
</dbReference>
<dbReference type="CDD" id="cd00882">
    <property type="entry name" value="Ras_like_GTPase"/>
    <property type="match status" value="1"/>
</dbReference>
<dbReference type="Gene3D" id="3.40.50.300">
    <property type="entry name" value="P-loop containing nucleotide triphosphate hydrolases"/>
    <property type="match status" value="1"/>
</dbReference>
<proteinExistence type="predicted"/>